<evidence type="ECO:0000313" key="2">
    <source>
        <dbReference type="Proteomes" id="UP000029665"/>
    </source>
</evidence>
<gene>
    <name evidence="1" type="ORF">BN946_scf184718.g2</name>
</gene>
<dbReference type="STRING" id="5643.A0A060SP48"/>
<dbReference type="EMBL" id="CCBP010000126">
    <property type="protein sequence ID" value="CDO74218.1"/>
    <property type="molecule type" value="Genomic_DNA"/>
</dbReference>
<keyword evidence="2" id="KW-1185">Reference proteome</keyword>
<dbReference type="AlphaFoldDB" id="A0A060SP48"/>
<name>A0A060SP48_PYCCI</name>
<reference evidence="1" key="1">
    <citation type="submission" date="2014-01" db="EMBL/GenBank/DDBJ databases">
        <title>The genome of the white-rot fungus Pycnoporus cinnabarinus: a basidiomycete model with a versatile arsenal for lignocellulosic biomass breakdown.</title>
        <authorList>
            <person name="Levasseur A."/>
            <person name="Lomascolo A."/>
            <person name="Ruiz-Duenas F.J."/>
            <person name="Uzan E."/>
            <person name="Piumi F."/>
            <person name="Kues U."/>
            <person name="Ram A.F.J."/>
            <person name="Murat C."/>
            <person name="Haon M."/>
            <person name="Benoit I."/>
            <person name="Arfi Y."/>
            <person name="Chevret D."/>
            <person name="Drula E."/>
            <person name="Kwon M.J."/>
            <person name="Gouret P."/>
            <person name="Lesage-Meessen L."/>
            <person name="Lombard V."/>
            <person name="Mariette J."/>
            <person name="Noirot C."/>
            <person name="Park J."/>
            <person name="Patyshakuliyeva A."/>
            <person name="Wieneger R.A.B."/>
            <person name="Wosten H.A.B."/>
            <person name="Martin F."/>
            <person name="Coutinho P.M."/>
            <person name="de Vries R."/>
            <person name="Martinez A.T."/>
            <person name="Klopp C."/>
            <person name="Pontarotti P."/>
            <person name="Henrissat B."/>
            <person name="Record E."/>
        </authorList>
    </citation>
    <scope>NUCLEOTIDE SEQUENCE [LARGE SCALE GENOMIC DNA]</scope>
    <source>
        <strain evidence="1">BRFM137</strain>
    </source>
</reference>
<comment type="caution">
    <text evidence="1">The sequence shown here is derived from an EMBL/GenBank/DDBJ whole genome shotgun (WGS) entry which is preliminary data.</text>
</comment>
<dbReference type="Proteomes" id="UP000029665">
    <property type="component" value="Unassembled WGS sequence"/>
</dbReference>
<dbReference type="Pfam" id="PF14223">
    <property type="entry name" value="Retrotran_gag_2"/>
    <property type="match status" value="1"/>
</dbReference>
<protein>
    <submittedName>
        <fullName evidence="1">Uncharacterized protein</fullName>
    </submittedName>
</protein>
<dbReference type="HOGENOM" id="CLU_107765_2_0_1"/>
<dbReference type="OMA" id="WHMAMES"/>
<accession>A0A060SP48</accession>
<dbReference type="OrthoDB" id="2802593at2759"/>
<evidence type="ECO:0000313" key="1">
    <source>
        <dbReference type="EMBL" id="CDO74218.1"/>
    </source>
</evidence>
<proteinExistence type="predicted"/>
<sequence>MTDDSSSSYRIEPLNGDNYHTWRIQMMDILAKLELWEYVAGTTSLPTDPSQQPAWRKKDAKALRAIRLRVAKDVLVYTQDATTSKEAWDTLVRIIPRL</sequence>
<organism evidence="1 2">
    <name type="scientific">Pycnoporus cinnabarinus</name>
    <name type="common">Cinnabar-red polypore</name>
    <name type="synonym">Trametes cinnabarina</name>
    <dbReference type="NCBI Taxonomy" id="5643"/>
    <lineage>
        <taxon>Eukaryota</taxon>
        <taxon>Fungi</taxon>
        <taxon>Dikarya</taxon>
        <taxon>Basidiomycota</taxon>
        <taxon>Agaricomycotina</taxon>
        <taxon>Agaricomycetes</taxon>
        <taxon>Polyporales</taxon>
        <taxon>Polyporaceae</taxon>
        <taxon>Trametes</taxon>
    </lineage>
</organism>